<evidence type="ECO:0000256" key="2">
    <source>
        <dbReference type="ARBA" id="ARBA00023315"/>
    </source>
</evidence>
<reference evidence="4 5" key="1">
    <citation type="submission" date="2019-04" db="EMBL/GenBank/DDBJ databases">
        <title>Genome sequence of strain shin9-1.</title>
        <authorList>
            <person name="Gao J."/>
            <person name="Sun J."/>
        </authorList>
    </citation>
    <scope>NUCLEOTIDE SEQUENCE [LARGE SCALE GENOMIC DNA]</scope>
    <source>
        <strain evidence="5">shin9-1</strain>
    </source>
</reference>
<evidence type="ECO:0000259" key="3">
    <source>
        <dbReference type="PROSITE" id="PS51186"/>
    </source>
</evidence>
<dbReference type="InterPro" id="IPR016181">
    <property type="entry name" value="Acyl_CoA_acyltransferase"/>
</dbReference>
<proteinExistence type="predicted"/>
<dbReference type="OrthoDB" id="275336at2"/>
<protein>
    <submittedName>
        <fullName evidence="4">GNAT family N-acetyltransferase</fullName>
    </submittedName>
</protein>
<dbReference type="PROSITE" id="PS51186">
    <property type="entry name" value="GNAT"/>
    <property type="match status" value="1"/>
</dbReference>
<dbReference type="Pfam" id="PF00583">
    <property type="entry name" value="Acetyltransf_1"/>
    <property type="match status" value="1"/>
</dbReference>
<dbReference type="PANTHER" id="PTHR43800:SF1">
    <property type="entry name" value="PEPTIDYL-LYSINE N-ACETYLTRANSFERASE YJAB"/>
    <property type="match status" value="1"/>
</dbReference>
<evidence type="ECO:0000313" key="5">
    <source>
        <dbReference type="Proteomes" id="UP000308828"/>
    </source>
</evidence>
<dbReference type="AlphaFoldDB" id="A0A4S8P6N9"/>
<keyword evidence="5" id="KW-1185">Reference proteome</keyword>
<dbReference type="GO" id="GO:0016747">
    <property type="term" value="F:acyltransferase activity, transferring groups other than amino-acyl groups"/>
    <property type="evidence" value="ECO:0007669"/>
    <property type="project" value="InterPro"/>
</dbReference>
<dbReference type="PANTHER" id="PTHR43800">
    <property type="entry name" value="PEPTIDYL-LYSINE N-ACETYLTRANSFERASE YJAB"/>
    <property type="match status" value="1"/>
</dbReference>
<dbReference type="Gene3D" id="3.40.630.30">
    <property type="match status" value="1"/>
</dbReference>
<accession>A0A4S8P6N9</accession>
<feature type="domain" description="N-acetyltransferase" evidence="3">
    <location>
        <begin position="44"/>
        <end position="194"/>
    </location>
</feature>
<keyword evidence="2" id="KW-0012">Acyltransferase</keyword>
<organism evidence="4 5">
    <name type="scientific">Peteryoungia ipomoeae</name>
    <dbReference type="NCBI Taxonomy" id="1210932"/>
    <lineage>
        <taxon>Bacteria</taxon>
        <taxon>Pseudomonadati</taxon>
        <taxon>Pseudomonadota</taxon>
        <taxon>Alphaproteobacteria</taxon>
        <taxon>Hyphomicrobiales</taxon>
        <taxon>Rhizobiaceae</taxon>
        <taxon>Peteryoungia</taxon>
    </lineage>
</organism>
<dbReference type="CDD" id="cd04301">
    <property type="entry name" value="NAT_SF"/>
    <property type="match status" value="1"/>
</dbReference>
<dbReference type="EMBL" id="STGV01000001">
    <property type="protein sequence ID" value="THV25071.1"/>
    <property type="molecule type" value="Genomic_DNA"/>
</dbReference>
<dbReference type="Proteomes" id="UP000308828">
    <property type="component" value="Unassembled WGS sequence"/>
</dbReference>
<comment type="caution">
    <text evidence="4">The sequence shown here is derived from an EMBL/GenBank/DDBJ whole genome shotgun (WGS) entry which is preliminary data.</text>
</comment>
<dbReference type="SUPFAM" id="SSF55729">
    <property type="entry name" value="Acyl-CoA N-acyltransferases (Nat)"/>
    <property type="match status" value="1"/>
</dbReference>
<gene>
    <name evidence="4" type="ORF">FAA97_02370</name>
</gene>
<dbReference type="InterPro" id="IPR000182">
    <property type="entry name" value="GNAT_dom"/>
</dbReference>
<dbReference type="RefSeq" id="WP_136596919.1">
    <property type="nucleotide sequence ID" value="NZ_STGV01000001.1"/>
</dbReference>
<keyword evidence="1 4" id="KW-0808">Transferase</keyword>
<name>A0A4S8P6N9_9HYPH</name>
<sequence>MNKDKPQLPLGYSVLPEGCIATVVTCLEMLAKPAPRPVPAPPDLTIERWHRPDAQAYLGLYRRIGEEWLWMSRLVMEAEALSAILEDSDVEIYSLMRGTERLALLELDFRESGECELAFFGVDPQAVGTGAGRFLMNAAIDIAWSRPIHRFWVHTCHLDHPAALAFYQRSGFAVYDRLVEVFRDPRLDGTLRRDAGAHMPLIER</sequence>
<evidence type="ECO:0000313" key="4">
    <source>
        <dbReference type="EMBL" id="THV25071.1"/>
    </source>
</evidence>
<evidence type="ECO:0000256" key="1">
    <source>
        <dbReference type="ARBA" id="ARBA00022679"/>
    </source>
</evidence>